<dbReference type="PANTHER" id="PTHR19384:SF109">
    <property type="entry name" value="SULFITE REDUCTASE [NADPH] FLAVOPROTEIN COMPONENT"/>
    <property type="match status" value="1"/>
</dbReference>
<dbReference type="GO" id="GO:0050660">
    <property type="term" value="F:flavin adenine dinucleotide binding"/>
    <property type="evidence" value="ECO:0007669"/>
    <property type="project" value="TreeGrafter"/>
</dbReference>
<evidence type="ECO:0000256" key="13">
    <source>
        <dbReference type="ARBA" id="ARBA00023244"/>
    </source>
</evidence>
<keyword evidence="9" id="KW-0521">NADP</keyword>
<evidence type="ECO:0000256" key="11">
    <source>
        <dbReference type="ARBA" id="ARBA00023002"/>
    </source>
</evidence>
<dbReference type="InterPro" id="IPR029061">
    <property type="entry name" value="THDP-binding"/>
</dbReference>
<dbReference type="GO" id="GO:0043115">
    <property type="term" value="F:precorrin-2 dehydrogenase activity"/>
    <property type="evidence" value="ECO:0007669"/>
    <property type="project" value="UniProtKB-EC"/>
</dbReference>
<evidence type="ECO:0000256" key="1">
    <source>
        <dbReference type="ARBA" id="ARBA00001917"/>
    </source>
</evidence>
<dbReference type="Pfam" id="PF13241">
    <property type="entry name" value="NAD_binding_7"/>
    <property type="match status" value="1"/>
</dbReference>
<dbReference type="Gene3D" id="3.40.50.720">
    <property type="entry name" value="NAD(P)-binding Rossmann-like Domain"/>
    <property type="match status" value="1"/>
</dbReference>
<dbReference type="SUPFAM" id="SSF52518">
    <property type="entry name" value="Thiamin diphosphate-binding fold (THDP-binding)"/>
    <property type="match status" value="1"/>
</dbReference>
<dbReference type="Pfam" id="PF00175">
    <property type="entry name" value="NAD_binding_1"/>
    <property type="match status" value="1"/>
</dbReference>
<dbReference type="InterPro" id="IPR009014">
    <property type="entry name" value="Transketo_C/PFOR_II"/>
</dbReference>
<keyword evidence="8" id="KW-0274">FAD</keyword>
<dbReference type="FunFam" id="1.20.990.10:FF:000010">
    <property type="entry name" value="Sulfite reductase [NADPH] flavoprotein component"/>
    <property type="match status" value="1"/>
</dbReference>
<dbReference type="InterPro" id="IPR006367">
    <property type="entry name" value="Sirohaem_synthase_N"/>
</dbReference>
<evidence type="ECO:0000256" key="17">
    <source>
        <dbReference type="SAM" id="MobiDB-lite"/>
    </source>
</evidence>
<name>A0A9W7YG23_9FUNG</name>
<comment type="pathway">
    <text evidence="4">Porphyrin-containing compound metabolism; siroheme biosynthesis; sirohydrochlorin from precorrin-2: step 1/1.</text>
</comment>
<evidence type="ECO:0000313" key="19">
    <source>
        <dbReference type="EMBL" id="KAJ1733018.1"/>
    </source>
</evidence>
<dbReference type="InterPro" id="IPR017927">
    <property type="entry name" value="FAD-bd_FR_type"/>
</dbReference>
<comment type="catalytic activity">
    <reaction evidence="15">
        <text>hydrogen sulfide + 3 NADP(+) + 3 H2O = sulfite + 3 NADPH + 4 H(+)</text>
        <dbReference type="Rhea" id="RHEA:13801"/>
        <dbReference type="ChEBI" id="CHEBI:15377"/>
        <dbReference type="ChEBI" id="CHEBI:15378"/>
        <dbReference type="ChEBI" id="CHEBI:17359"/>
        <dbReference type="ChEBI" id="CHEBI:29919"/>
        <dbReference type="ChEBI" id="CHEBI:57783"/>
        <dbReference type="ChEBI" id="CHEBI:58349"/>
        <dbReference type="EC" id="1.8.1.2"/>
    </reaction>
</comment>
<dbReference type="Gene3D" id="1.20.990.10">
    <property type="entry name" value="NADPH-cytochrome p450 Reductase, Chain A, domain 3"/>
    <property type="match status" value="1"/>
</dbReference>
<dbReference type="InterPro" id="IPR036291">
    <property type="entry name" value="NAD(P)-bd_dom_sf"/>
</dbReference>
<dbReference type="InterPro" id="IPR003097">
    <property type="entry name" value="CysJ-like_FAD-binding"/>
</dbReference>
<keyword evidence="12" id="KW-0520">NAD</keyword>
<evidence type="ECO:0000256" key="6">
    <source>
        <dbReference type="ARBA" id="ARBA00022630"/>
    </source>
</evidence>
<evidence type="ECO:0000256" key="12">
    <source>
        <dbReference type="ARBA" id="ARBA00023027"/>
    </source>
</evidence>
<dbReference type="PRINTS" id="PR00371">
    <property type="entry name" value="FPNCR"/>
</dbReference>
<keyword evidence="5" id="KW-0813">Transport</keyword>
<reference evidence="19" key="1">
    <citation type="submission" date="2022-07" db="EMBL/GenBank/DDBJ databases">
        <title>Phylogenomic reconstructions and comparative analyses of Kickxellomycotina fungi.</title>
        <authorList>
            <person name="Reynolds N.K."/>
            <person name="Stajich J.E."/>
            <person name="Barry K."/>
            <person name="Grigoriev I.V."/>
            <person name="Crous P."/>
            <person name="Smith M.E."/>
        </authorList>
    </citation>
    <scope>NUCLEOTIDE SEQUENCE</scope>
    <source>
        <strain evidence="19">BCRC 34381</strain>
    </source>
</reference>
<accession>A0A9W7YG23</accession>
<dbReference type="SUPFAM" id="SSF52343">
    <property type="entry name" value="Ferredoxin reductase-like, C-terminal NADP-linked domain"/>
    <property type="match status" value="1"/>
</dbReference>
<dbReference type="Gene3D" id="3.40.50.970">
    <property type="match status" value="1"/>
</dbReference>
<evidence type="ECO:0000259" key="18">
    <source>
        <dbReference type="PROSITE" id="PS51384"/>
    </source>
</evidence>
<evidence type="ECO:0000256" key="3">
    <source>
        <dbReference type="ARBA" id="ARBA00004774"/>
    </source>
</evidence>
<sequence>MPAVVADSATAMPAPSLIVGLRLSGKKAAVIGEGQAAASRAMFALDAGAKVVLYAADTPAALSKWLAAGRLSTVPAGRYAPADLAQFSVVLVAGATPGVDPQAVARDAHAAGVPVNVAGDAALSDFTLMPTYRGASSLQIAVTTNGVAPRVASQLLGEIVNKLPESLDAQLRDVALLSHTAREAARQRDSVLASILVSDKAKDTEDDTPAAPSADATATGTPALQTPSPESVDGAQHPTPSLDLARLRDESGAQIIQAVDVQTASSYIAHSLSHLCFVYSAPGQGLGEAALAWSRRAEKNAFGEWVSALRMETRHGAGHALWGALSSGSKVAAIASAASLPYMMPVLAGLVARKQPIVIHAAAQSVDAAQTDFADAFVALQTNAVFLASATAQEAHDVALIAHAVAHAASIPVVHLTSGGGAAAEPASACISGHRELVKFVDAVAAAAAAEGPSVRPADVVELALAHFTRAFGRTYRQLEYSGSTAAETVFVAIGETASHAQAALPVVLKQRDTGVLNVRALRPWDHAQLLASLPATTKRLVVLASSKDTGTAADALVADVALAAILGRPSSPIRVVRDNVYGADQAAVANAIRVALGLEPESASSDAAGSNAAAIAKGEAPAAAAAAVAPAAVEPNAAHADTLEIAKRLAFPEAFSTQLVPRSGEKTFVVKVSALRRMTPTTYDRNIIHIEFDTQGTGLTYEIGDALGVFGHNDATQVNQFCAQYGLDGSQLVAAVKDGQSQIRSVHSWLTHALDLFGRPSKKFYAVLADFATDAKQAERLRWLTTGEGSAEFKARVADTVTYADILLEFASARPSFLHLVELIAPIKPRHYSIASSARMHPGSVHLCVVTVDWTNSRGELRTGQCTRYLDSLAIGDRVTVGVKPSVMKLPPLDSQPVIMAGLGTGMAPFRAFIEERAARKLQGVDVGPMTLYFGSRHRAMEYLYGEEFEAYHADGLLTNLRLAFSRDQKDKVYIQHKMREDSELLAAQLLSQDGSFYLCGPTWPAGDVKDAITGAFTAHGGVKPSDASKFIEELKESERYILEVY</sequence>
<dbReference type="GO" id="GO:0004783">
    <property type="term" value="F:sulfite reductase (NADPH) activity"/>
    <property type="evidence" value="ECO:0007669"/>
    <property type="project" value="UniProtKB-EC"/>
</dbReference>
<dbReference type="SUPFAM" id="SSF51735">
    <property type="entry name" value="NAD(P)-binding Rossmann-fold domains"/>
    <property type="match status" value="1"/>
</dbReference>
<comment type="pathway">
    <text evidence="3">Sulfur metabolism; hydrogen sulfide biosynthesis; hydrogen sulfide from sulfite (NADPH route): step 1/1.</text>
</comment>
<dbReference type="GO" id="GO:0005829">
    <property type="term" value="C:cytosol"/>
    <property type="evidence" value="ECO:0007669"/>
    <property type="project" value="TreeGrafter"/>
</dbReference>
<evidence type="ECO:0000256" key="5">
    <source>
        <dbReference type="ARBA" id="ARBA00022448"/>
    </source>
</evidence>
<dbReference type="InterPro" id="IPR017938">
    <property type="entry name" value="Riboflavin_synthase-like_b-brl"/>
</dbReference>
<evidence type="ECO:0000256" key="7">
    <source>
        <dbReference type="ARBA" id="ARBA00022643"/>
    </source>
</evidence>
<dbReference type="Pfam" id="PF00667">
    <property type="entry name" value="FAD_binding_1"/>
    <property type="match status" value="1"/>
</dbReference>
<keyword evidence="10" id="KW-0249">Electron transport</keyword>
<dbReference type="SUPFAM" id="SSF63380">
    <property type="entry name" value="Riboflavin synthase domain-like"/>
    <property type="match status" value="1"/>
</dbReference>
<keyword evidence="6" id="KW-0285">Flavoprotein</keyword>
<dbReference type="InterPro" id="IPR002880">
    <property type="entry name" value="Pyrv_Fd/Flavodoxin_OxRdtase_N"/>
</dbReference>
<dbReference type="CDD" id="cd06207">
    <property type="entry name" value="CyPoR_like"/>
    <property type="match status" value="1"/>
</dbReference>
<keyword evidence="11 19" id="KW-0560">Oxidoreductase</keyword>
<dbReference type="SUPFAM" id="SSF52922">
    <property type="entry name" value="TK C-terminal domain-like"/>
    <property type="match status" value="1"/>
</dbReference>
<evidence type="ECO:0000256" key="10">
    <source>
        <dbReference type="ARBA" id="ARBA00022982"/>
    </source>
</evidence>
<dbReference type="PANTHER" id="PTHR19384">
    <property type="entry name" value="NITRIC OXIDE SYNTHASE-RELATED"/>
    <property type="match status" value="1"/>
</dbReference>
<keyword evidence="13" id="KW-0627">Porphyrin biosynthesis</keyword>
<dbReference type="EC" id="1.8.1.2" evidence="19"/>
<proteinExistence type="predicted"/>
<dbReference type="Gene3D" id="2.40.30.10">
    <property type="entry name" value="Translation factors"/>
    <property type="match status" value="1"/>
</dbReference>
<comment type="catalytic activity">
    <reaction evidence="14">
        <text>precorrin-2 + NAD(+) = sirohydrochlorin + NADH + 2 H(+)</text>
        <dbReference type="Rhea" id="RHEA:15613"/>
        <dbReference type="ChEBI" id="CHEBI:15378"/>
        <dbReference type="ChEBI" id="CHEBI:57540"/>
        <dbReference type="ChEBI" id="CHEBI:57945"/>
        <dbReference type="ChEBI" id="CHEBI:58351"/>
        <dbReference type="ChEBI" id="CHEBI:58827"/>
        <dbReference type="EC" id="1.3.1.76"/>
    </reaction>
</comment>
<evidence type="ECO:0000256" key="4">
    <source>
        <dbReference type="ARBA" id="ARBA00005010"/>
    </source>
</evidence>
<comment type="cofactor">
    <cofactor evidence="1">
        <name>FMN</name>
        <dbReference type="ChEBI" id="CHEBI:58210"/>
    </cofactor>
</comment>
<evidence type="ECO:0000256" key="9">
    <source>
        <dbReference type="ARBA" id="ARBA00022857"/>
    </source>
</evidence>
<evidence type="ECO:0000256" key="2">
    <source>
        <dbReference type="ARBA" id="ARBA00001974"/>
    </source>
</evidence>
<dbReference type="EMBL" id="JANBOI010000174">
    <property type="protein sequence ID" value="KAJ1733018.1"/>
    <property type="molecule type" value="Genomic_DNA"/>
</dbReference>
<feature type="region of interest" description="Disordered" evidence="17">
    <location>
        <begin position="201"/>
        <end position="241"/>
    </location>
</feature>
<dbReference type="GO" id="GO:0010181">
    <property type="term" value="F:FMN binding"/>
    <property type="evidence" value="ECO:0007669"/>
    <property type="project" value="TreeGrafter"/>
</dbReference>
<dbReference type="AlphaFoldDB" id="A0A9W7YG23"/>
<dbReference type="NCBIfam" id="TIGR01470">
    <property type="entry name" value="cysG_Nterm"/>
    <property type="match status" value="1"/>
</dbReference>
<evidence type="ECO:0000256" key="15">
    <source>
        <dbReference type="ARBA" id="ARBA00052219"/>
    </source>
</evidence>
<dbReference type="GO" id="GO:0019354">
    <property type="term" value="P:siroheme biosynthetic process"/>
    <property type="evidence" value="ECO:0007669"/>
    <property type="project" value="InterPro"/>
</dbReference>
<comment type="caution">
    <text evidence="19">The sequence shown here is derived from an EMBL/GenBank/DDBJ whole genome shotgun (WGS) entry which is preliminary data.</text>
</comment>
<dbReference type="InterPro" id="IPR023173">
    <property type="entry name" value="NADPH_Cyt_P450_Rdtase_alpha"/>
</dbReference>
<feature type="domain" description="FAD-binding FR-type" evidence="18">
    <location>
        <begin position="666"/>
        <end position="893"/>
    </location>
</feature>
<dbReference type="Gene3D" id="3.40.50.80">
    <property type="entry name" value="Nucleotide-binding domain of ferredoxin-NADP reductase (FNR) module"/>
    <property type="match status" value="1"/>
</dbReference>
<evidence type="ECO:0000256" key="16">
    <source>
        <dbReference type="ARBA" id="ARBA00059320"/>
    </source>
</evidence>
<dbReference type="Proteomes" id="UP001143981">
    <property type="component" value="Unassembled WGS sequence"/>
</dbReference>
<gene>
    <name evidence="19" type="primary">MET10</name>
    <name evidence="19" type="ORF">LPJ61_001763</name>
</gene>
<dbReference type="SUPFAM" id="SSF75615">
    <property type="entry name" value="Siroheme synthase middle domains-like"/>
    <property type="match status" value="1"/>
</dbReference>
<evidence type="ECO:0000256" key="8">
    <source>
        <dbReference type="ARBA" id="ARBA00022827"/>
    </source>
</evidence>
<dbReference type="PROSITE" id="PS51384">
    <property type="entry name" value="FAD_FR"/>
    <property type="match status" value="1"/>
</dbReference>
<evidence type="ECO:0000313" key="20">
    <source>
        <dbReference type="Proteomes" id="UP001143981"/>
    </source>
</evidence>
<keyword evidence="7" id="KW-0288">FMN</keyword>
<protein>
    <submittedName>
        <fullName evidence="19">Sulfite reductase [NADPH] flavoprotein component</fullName>
        <ecNumber evidence="19">1.8.1.2</ecNumber>
    </submittedName>
</protein>
<evidence type="ECO:0000256" key="14">
    <source>
        <dbReference type="ARBA" id="ARBA00047561"/>
    </source>
</evidence>
<dbReference type="InterPro" id="IPR001709">
    <property type="entry name" value="Flavoprot_Pyr_Nucl_cyt_Rdtase"/>
</dbReference>
<dbReference type="OrthoDB" id="1856718at2759"/>
<comment type="function">
    <text evidence="16">This enzyme catalyzes the 6-electron reduction of sulfite to sulfide. This is one of several activities required for the biosynthesis of L-cysteine from sulfate.</text>
</comment>
<dbReference type="InterPro" id="IPR039261">
    <property type="entry name" value="FNR_nucleotide-bd"/>
</dbReference>
<organism evidence="19 20">
    <name type="scientific">Coemansia biformis</name>
    <dbReference type="NCBI Taxonomy" id="1286918"/>
    <lineage>
        <taxon>Eukaryota</taxon>
        <taxon>Fungi</taxon>
        <taxon>Fungi incertae sedis</taxon>
        <taxon>Zoopagomycota</taxon>
        <taxon>Kickxellomycotina</taxon>
        <taxon>Kickxellomycetes</taxon>
        <taxon>Kickxellales</taxon>
        <taxon>Kickxellaceae</taxon>
        <taxon>Coemansia</taxon>
    </lineage>
</organism>
<keyword evidence="20" id="KW-1185">Reference proteome</keyword>
<dbReference type="InterPro" id="IPR001433">
    <property type="entry name" value="OxRdtase_FAD/NAD-bd"/>
</dbReference>
<feature type="compositionally biased region" description="Low complexity" evidence="17">
    <location>
        <begin position="209"/>
        <end position="223"/>
    </location>
</feature>
<dbReference type="Gene3D" id="3.40.50.920">
    <property type="match status" value="1"/>
</dbReference>
<comment type="cofactor">
    <cofactor evidence="2">
        <name>FAD</name>
        <dbReference type="ChEBI" id="CHEBI:57692"/>
    </cofactor>
</comment>
<dbReference type="Pfam" id="PF01855">
    <property type="entry name" value="POR_N"/>
    <property type="match status" value="1"/>
</dbReference>